<reference evidence="3" key="3">
    <citation type="submission" date="2020-12" db="UniProtKB">
        <authorList>
            <consortium name="EnsemblPlants"/>
        </authorList>
    </citation>
    <scope>IDENTIFICATION</scope>
</reference>
<name>A0A2K1ID19_PHYPA</name>
<feature type="transmembrane region" description="Helical" evidence="1">
    <location>
        <begin position="12"/>
        <end position="38"/>
    </location>
</feature>
<organism evidence="2">
    <name type="scientific">Physcomitrium patens</name>
    <name type="common">Spreading-leaved earth moss</name>
    <name type="synonym">Physcomitrella patens</name>
    <dbReference type="NCBI Taxonomy" id="3218"/>
    <lineage>
        <taxon>Eukaryota</taxon>
        <taxon>Viridiplantae</taxon>
        <taxon>Streptophyta</taxon>
        <taxon>Embryophyta</taxon>
        <taxon>Bryophyta</taxon>
        <taxon>Bryophytina</taxon>
        <taxon>Bryopsida</taxon>
        <taxon>Funariidae</taxon>
        <taxon>Funariales</taxon>
        <taxon>Funariaceae</taxon>
        <taxon>Physcomitrium</taxon>
    </lineage>
</organism>
<evidence type="ECO:0000256" key="1">
    <source>
        <dbReference type="SAM" id="Phobius"/>
    </source>
</evidence>
<dbReference type="Gramene" id="Pp3c26_14650V3.1">
    <property type="protein sequence ID" value="PAC:32917319.CDS.1"/>
    <property type="gene ID" value="Pp3c26_14650"/>
</dbReference>
<evidence type="ECO:0000313" key="4">
    <source>
        <dbReference type="Proteomes" id="UP000006727"/>
    </source>
</evidence>
<proteinExistence type="predicted"/>
<gene>
    <name evidence="2" type="ORF">PHYPA_030660</name>
</gene>
<protein>
    <submittedName>
        <fullName evidence="2 3">Uncharacterized protein</fullName>
    </submittedName>
</protein>
<reference evidence="2 4" key="1">
    <citation type="journal article" date="2008" name="Science">
        <title>The Physcomitrella genome reveals evolutionary insights into the conquest of land by plants.</title>
        <authorList>
            <person name="Rensing S."/>
            <person name="Lang D."/>
            <person name="Zimmer A."/>
            <person name="Terry A."/>
            <person name="Salamov A."/>
            <person name="Shapiro H."/>
            <person name="Nishiyama T."/>
            <person name="Perroud P.-F."/>
            <person name="Lindquist E."/>
            <person name="Kamisugi Y."/>
            <person name="Tanahashi T."/>
            <person name="Sakakibara K."/>
            <person name="Fujita T."/>
            <person name="Oishi K."/>
            <person name="Shin-I T."/>
            <person name="Kuroki Y."/>
            <person name="Toyoda A."/>
            <person name="Suzuki Y."/>
            <person name="Hashimoto A."/>
            <person name="Yamaguchi K."/>
            <person name="Sugano A."/>
            <person name="Kohara Y."/>
            <person name="Fujiyama A."/>
            <person name="Anterola A."/>
            <person name="Aoki S."/>
            <person name="Ashton N."/>
            <person name="Barbazuk W.B."/>
            <person name="Barker E."/>
            <person name="Bennetzen J."/>
            <person name="Bezanilla M."/>
            <person name="Blankenship R."/>
            <person name="Cho S.H."/>
            <person name="Dutcher S."/>
            <person name="Estelle M."/>
            <person name="Fawcett J.A."/>
            <person name="Gundlach H."/>
            <person name="Hanada K."/>
            <person name="Heyl A."/>
            <person name="Hicks K.A."/>
            <person name="Hugh J."/>
            <person name="Lohr M."/>
            <person name="Mayer K."/>
            <person name="Melkozernov A."/>
            <person name="Murata T."/>
            <person name="Nelson D."/>
            <person name="Pils B."/>
            <person name="Prigge M."/>
            <person name="Reiss B."/>
            <person name="Renner T."/>
            <person name="Rombauts S."/>
            <person name="Rushton P."/>
            <person name="Sanderfoot A."/>
            <person name="Schween G."/>
            <person name="Shiu S.-H."/>
            <person name="Stueber K."/>
            <person name="Theodoulou F.L."/>
            <person name="Tu H."/>
            <person name="Van de Peer Y."/>
            <person name="Verrier P.J."/>
            <person name="Waters E."/>
            <person name="Wood A."/>
            <person name="Yang L."/>
            <person name="Cove D."/>
            <person name="Cuming A."/>
            <person name="Hasebe M."/>
            <person name="Lucas S."/>
            <person name="Mishler D.B."/>
            <person name="Reski R."/>
            <person name="Grigoriev I."/>
            <person name="Quatrano R.S."/>
            <person name="Boore J.L."/>
        </authorList>
    </citation>
    <scope>NUCLEOTIDE SEQUENCE [LARGE SCALE GENOMIC DNA]</scope>
    <source>
        <strain evidence="3 4">cv. Gransden 2004</strain>
    </source>
</reference>
<dbReference type="EMBL" id="ABEU02000026">
    <property type="protein sequence ID" value="PNR27179.1"/>
    <property type="molecule type" value="Genomic_DNA"/>
</dbReference>
<reference evidence="2 4" key="2">
    <citation type="journal article" date="2018" name="Plant J.">
        <title>The Physcomitrella patens chromosome-scale assembly reveals moss genome structure and evolution.</title>
        <authorList>
            <person name="Lang D."/>
            <person name="Ullrich K.K."/>
            <person name="Murat F."/>
            <person name="Fuchs J."/>
            <person name="Jenkins J."/>
            <person name="Haas F.B."/>
            <person name="Piednoel M."/>
            <person name="Gundlach H."/>
            <person name="Van Bel M."/>
            <person name="Meyberg R."/>
            <person name="Vives C."/>
            <person name="Morata J."/>
            <person name="Symeonidi A."/>
            <person name="Hiss M."/>
            <person name="Muchero W."/>
            <person name="Kamisugi Y."/>
            <person name="Saleh O."/>
            <person name="Blanc G."/>
            <person name="Decker E.L."/>
            <person name="van Gessel N."/>
            <person name="Grimwood J."/>
            <person name="Hayes R.D."/>
            <person name="Graham S.W."/>
            <person name="Gunter L.E."/>
            <person name="McDaniel S.F."/>
            <person name="Hoernstein S.N.W."/>
            <person name="Larsson A."/>
            <person name="Li F.W."/>
            <person name="Perroud P.F."/>
            <person name="Phillips J."/>
            <person name="Ranjan P."/>
            <person name="Rokshar D.S."/>
            <person name="Rothfels C.J."/>
            <person name="Schneider L."/>
            <person name="Shu S."/>
            <person name="Stevenson D.W."/>
            <person name="Thummler F."/>
            <person name="Tillich M."/>
            <person name="Villarreal Aguilar J.C."/>
            <person name="Widiez T."/>
            <person name="Wong G.K."/>
            <person name="Wymore A."/>
            <person name="Zhang Y."/>
            <person name="Zimmer A.D."/>
            <person name="Quatrano R.S."/>
            <person name="Mayer K.F.X."/>
            <person name="Goodstein D."/>
            <person name="Casacuberta J.M."/>
            <person name="Vandepoele K."/>
            <person name="Reski R."/>
            <person name="Cuming A.C."/>
            <person name="Tuskan G.A."/>
            <person name="Maumus F."/>
            <person name="Salse J."/>
            <person name="Schmutz J."/>
            <person name="Rensing S.A."/>
        </authorList>
    </citation>
    <scope>NUCLEOTIDE SEQUENCE [LARGE SCALE GENOMIC DNA]</scope>
    <source>
        <strain evidence="3 4">cv. Gransden 2004</strain>
    </source>
</reference>
<dbReference type="AlphaFoldDB" id="A0A2K1ID19"/>
<dbReference type="InParanoid" id="A0A2K1ID19"/>
<evidence type="ECO:0000313" key="3">
    <source>
        <dbReference type="EnsemblPlants" id="PAC:32917319.CDS.1"/>
    </source>
</evidence>
<dbReference type="Proteomes" id="UP000006727">
    <property type="component" value="Chromosome 26"/>
</dbReference>
<sequence length="54" mass="6217">MAVEGSRLKLELFLSVIRIYSIISQITGMSMSFCLVWLPMYFPYDAGTRDHNQS</sequence>
<dbReference type="EnsemblPlants" id="Pp3c26_14650V3.1">
    <property type="protein sequence ID" value="PAC:32917319.CDS.1"/>
    <property type="gene ID" value="Pp3c26_14650"/>
</dbReference>
<evidence type="ECO:0000313" key="2">
    <source>
        <dbReference type="EMBL" id="PNR27179.1"/>
    </source>
</evidence>
<keyword evidence="4" id="KW-1185">Reference proteome</keyword>
<accession>A0A2K1ID19</accession>
<keyword evidence="1" id="KW-1133">Transmembrane helix</keyword>
<keyword evidence="1" id="KW-0812">Transmembrane</keyword>
<keyword evidence="1" id="KW-0472">Membrane</keyword>